<dbReference type="GO" id="GO:0003735">
    <property type="term" value="F:structural constituent of ribosome"/>
    <property type="evidence" value="ECO:0007669"/>
    <property type="project" value="InterPro"/>
</dbReference>
<evidence type="ECO:0000256" key="7">
    <source>
        <dbReference type="HAMAP-Rule" id="MF_00503"/>
    </source>
</evidence>
<evidence type="ECO:0000313" key="10">
    <source>
        <dbReference type="EMBL" id="KKR88915.1"/>
    </source>
</evidence>
<dbReference type="SUPFAM" id="SSF55658">
    <property type="entry name" value="L9 N-domain-like"/>
    <property type="match status" value="1"/>
</dbReference>
<evidence type="ECO:0000256" key="8">
    <source>
        <dbReference type="SAM" id="Coils"/>
    </source>
</evidence>
<keyword evidence="5 7" id="KW-0687">Ribonucleoprotein</keyword>
<dbReference type="InterPro" id="IPR020594">
    <property type="entry name" value="Ribosomal_bL9_bac/chp"/>
</dbReference>
<comment type="function">
    <text evidence="7">Binds to the 23S rRNA.</text>
</comment>
<keyword evidence="8" id="KW-0175">Coiled coil</keyword>
<sequence>MRVILLQDIKGLGKKFDVKEVKSGYARNFLLPKNLAKIATEKSIKEIERQKTIVRKRIENLKEAREAIAEKLKEKEFHFYVEVGEHQEVFGSITKDDVKRAIKDFITFLPPDLEKEILKKIKIDSNRTLKTLGEHLVEVNLGEGLEFQIKAILNQKALNNG</sequence>
<comment type="caution">
    <text evidence="10">The sequence shown here is derived from an EMBL/GenBank/DDBJ whole genome shotgun (WGS) entry which is preliminary data.</text>
</comment>
<dbReference type="GO" id="GO:1990904">
    <property type="term" value="C:ribonucleoprotein complex"/>
    <property type="evidence" value="ECO:0007669"/>
    <property type="project" value="UniProtKB-KW"/>
</dbReference>
<dbReference type="InterPro" id="IPR020069">
    <property type="entry name" value="Ribosomal_bL9_C"/>
</dbReference>
<dbReference type="PROSITE" id="PS00651">
    <property type="entry name" value="RIBOSOMAL_L9"/>
    <property type="match status" value="1"/>
</dbReference>
<dbReference type="Gene3D" id="3.40.5.10">
    <property type="entry name" value="Ribosomal protein L9, N-terminal domain"/>
    <property type="match status" value="1"/>
</dbReference>
<keyword evidence="2 7" id="KW-0699">rRNA-binding</keyword>
<comment type="similarity">
    <text evidence="1 7">Belongs to the bacterial ribosomal protein bL9 family.</text>
</comment>
<evidence type="ECO:0000259" key="9">
    <source>
        <dbReference type="PROSITE" id="PS00651"/>
    </source>
</evidence>
<dbReference type="PANTHER" id="PTHR21368">
    <property type="entry name" value="50S RIBOSOMAL PROTEIN L9"/>
    <property type="match status" value="1"/>
</dbReference>
<organism evidence="10 11">
    <name type="scientific">Candidatus Wolfebacteria bacterium GW2011_GWB1_41_12</name>
    <dbReference type="NCBI Taxonomy" id="1619006"/>
    <lineage>
        <taxon>Bacteria</taxon>
        <taxon>Candidatus Wolfeibacteriota</taxon>
    </lineage>
</organism>
<gene>
    <name evidence="7" type="primary">rplI</name>
    <name evidence="10" type="ORF">UU38_C0003G0167</name>
</gene>
<evidence type="ECO:0000256" key="1">
    <source>
        <dbReference type="ARBA" id="ARBA00010605"/>
    </source>
</evidence>
<evidence type="ECO:0000256" key="5">
    <source>
        <dbReference type="ARBA" id="ARBA00023274"/>
    </source>
</evidence>
<keyword evidence="4 7" id="KW-0689">Ribosomal protein</keyword>
<dbReference type="NCBIfam" id="TIGR00158">
    <property type="entry name" value="L9"/>
    <property type="match status" value="1"/>
</dbReference>
<dbReference type="Pfam" id="PF01281">
    <property type="entry name" value="Ribosomal_L9_N"/>
    <property type="match status" value="1"/>
</dbReference>
<feature type="coiled-coil region" evidence="8">
    <location>
        <begin position="44"/>
        <end position="78"/>
    </location>
</feature>
<dbReference type="SUPFAM" id="SSF55653">
    <property type="entry name" value="Ribosomal protein L9 C-domain"/>
    <property type="match status" value="1"/>
</dbReference>
<dbReference type="InterPro" id="IPR009027">
    <property type="entry name" value="Ribosomal_bL9/RNase_H1_N"/>
</dbReference>
<dbReference type="Proteomes" id="UP000033918">
    <property type="component" value="Unassembled WGS sequence"/>
</dbReference>
<evidence type="ECO:0000313" key="11">
    <source>
        <dbReference type="Proteomes" id="UP000033918"/>
    </source>
</evidence>
<dbReference type="InterPro" id="IPR020070">
    <property type="entry name" value="Ribosomal_bL9_N"/>
</dbReference>
<evidence type="ECO:0000256" key="2">
    <source>
        <dbReference type="ARBA" id="ARBA00022730"/>
    </source>
</evidence>
<dbReference type="GO" id="GO:0019843">
    <property type="term" value="F:rRNA binding"/>
    <property type="evidence" value="ECO:0007669"/>
    <property type="project" value="UniProtKB-UniRule"/>
</dbReference>
<dbReference type="GO" id="GO:0006412">
    <property type="term" value="P:translation"/>
    <property type="evidence" value="ECO:0007669"/>
    <property type="project" value="UniProtKB-UniRule"/>
</dbReference>
<dbReference type="InterPro" id="IPR036935">
    <property type="entry name" value="Ribosomal_bL9_N_sf"/>
</dbReference>
<accession>A0A0G0WWT7</accession>
<dbReference type="InterPro" id="IPR000244">
    <property type="entry name" value="Ribosomal_bL9"/>
</dbReference>
<dbReference type="AlphaFoldDB" id="A0A0G0WWT7"/>
<name>A0A0G0WWT7_9BACT</name>
<dbReference type="PATRIC" id="fig|1619006.3.peg.463"/>
<feature type="domain" description="Ribosomal protein L9" evidence="9">
    <location>
        <begin position="13"/>
        <end position="40"/>
    </location>
</feature>
<reference evidence="10 11" key="1">
    <citation type="journal article" date="2015" name="Nature">
        <title>rRNA introns, odd ribosomes, and small enigmatic genomes across a large radiation of phyla.</title>
        <authorList>
            <person name="Brown C.T."/>
            <person name="Hug L.A."/>
            <person name="Thomas B.C."/>
            <person name="Sharon I."/>
            <person name="Castelle C.J."/>
            <person name="Singh A."/>
            <person name="Wilkins M.J."/>
            <person name="Williams K.H."/>
            <person name="Banfield J.F."/>
        </authorList>
    </citation>
    <scope>NUCLEOTIDE SEQUENCE [LARGE SCALE GENOMIC DNA]</scope>
</reference>
<dbReference type="GO" id="GO:0005840">
    <property type="term" value="C:ribosome"/>
    <property type="evidence" value="ECO:0007669"/>
    <property type="project" value="UniProtKB-KW"/>
</dbReference>
<dbReference type="HAMAP" id="MF_00503">
    <property type="entry name" value="Ribosomal_bL9"/>
    <property type="match status" value="1"/>
</dbReference>
<protein>
    <recommendedName>
        <fullName evidence="6 7">Large ribosomal subunit protein bL9</fullName>
    </recommendedName>
</protein>
<dbReference type="InterPro" id="IPR036791">
    <property type="entry name" value="Ribosomal_bL9_C_sf"/>
</dbReference>
<dbReference type="Gene3D" id="3.10.430.100">
    <property type="entry name" value="Ribosomal protein L9, C-terminal domain"/>
    <property type="match status" value="1"/>
</dbReference>
<evidence type="ECO:0000256" key="6">
    <source>
        <dbReference type="ARBA" id="ARBA00035292"/>
    </source>
</evidence>
<keyword evidence="3 7" id="KW-0694">RNA-binding</keyword>
<dbReference type="EMBL" id="LCAK01000003">
    <property type="protein sequence ID" value="KKR88915.1"/>
    <property type="molecule type" value="Genomic_DNA"/>
</dbReference>
<evidence type="ECO:0000256" key="4">
    <source>
        <dbReference type="ARBA" id="ARBA00022980"/>
    </source>
</evidence>
<dbReference type="Pfam" id="PF03948">
    <property type="entry name" value="Ribosomal_L9_C"/>
    <property type="match status" value="1"/>
</dbReference>
<evidence type="ECO:0000256" key="3">
    <source>
        <dbReference type="ARBA" id="ARBA00022884"/>
    </source>
</evidence>
<proteinExistence type="inferred from homology"/>